<protein>
    <submittedName>
        <fullName evidence="10">CzcA protein</fullName>
    </submittedName>
</protein>
<dbReference type="Gene3D" id="3.30.70.1440">
    <property type="entry name" value="Multidrug efflux transporter AcrB pore domain"/>
    <property type="match status" value="1"/>
</dbReference>
<keyword evidence="11" id="KW-1185">Reference proteome</keyword>
<dbReference type="InterPro" id="IPR027463">
    <property type="entry name" value="AcrB_DN_DC_subdom"/>
</dbReference>
<feature type="transmembrane region" description="Helical" evidence="9">
    <location>
        <begin position="387"/>
        <end position="406"/>
    </location>
</feature>
<feature type="transmembrane region" description="Helical" evidence="9">
    <location>
        <begin position="479"/>
        <end position="502"/>
    </location>
</feature>
<dbReference type="Gene3D" id="3.30.2090.10">
    <property type="entry name" value="Multidrug efflux transporter AcrB TolC docking domain, DN and DC subdomains"/>
    <property type="match status" value="2"/>
</dbReference>
<dbReference type="Gene3D" id="1.20.1640.10">
    <property type="entry name" value="Multidrug efflux transporter AcrB transmembrane domain"/>
    <property type="match status" value="2"/>
</dbReference>
<feature type="compositionally biased region" description="Polar residues" evidence="8">
    <location>
        <begin position="1058"/>
        <end position="1068"/>
    </location>
</feature>
<gene>
    <name evidence="10" type="primary">czcA</name>
    <name evidence="10" type="ORF">SP6_16_00140</name>
</gene>
<name>A0A0C9NAM3_SPHPI</name>
<sequence length="1068" mass="114389">MNRIVDFALRQRLLIVGLFFAMIVAGVIGFINLNIEAYPDPVPPMVEVITQTQGLSAEEMERNVTIPIEVQMAGIPHLTAIRAISLFGLSDIKIQFTYDYTNEQARQQVINRLSQLPPLAGGAQPTLSPTSPVGEIYRYRIAAPKGYSVMDLKTLQDWVLQRRFKRIPGVIDVTGWGGKLRAYDVVIDQNRLNAHGVTVAQVLAALSKSDGNVGGQTINFGEQAAIVRGVGLIQSPNAIENVLVGEAGGTPVLIKDVATVKIGNAPRMGIAGYNNDDDIVQGIVLMQRGAQSMPTIKAVQAEVANINDSGVLPPGVHLERIYDRSDLINLTIHTVMENMVVGILLIFALQWLFLGNLRSAIIVAATIPFALAFAILILVLQGESANLLSVGALDFGLVVDACVIMVENIFRHMVERSAAAENGQGRYTMASRFGAVLGASSEVSRGIFFAAAIIIASFLPLFTLTGVEGHIFGPMAKTYAYAISGGLLATFTVAPVLSTLLLPDKLAETETFIVGKLRRIYEPAASFALRNKIVTIGGAVLMLGLAVVGVRSLGIEFLPHLEEGNMYIRATLPSSISLEAGEKVTNEVRKIIASYPETTAVLSAHGRPDDGTDATGFFNVEFFVPLKPFDTWPSGMTKEKLIDELSKRLAAKYPGVDFSFSQIIEDNVEEAASGVKGANSIKLFGPDLVTLEKLANQIKAQMAKVKGIEDLGVFEILGQPTVRIDVDRAKAARYGLTPDDINQTVAAAIGGQSTADLYEPGTDRHFPIIVRLQPAQRDSLESVRNITIGAPSPDGNGTIQVPLSEVANVKLTSGASFIYREHQERYVPIKFSVRGRDLGGAVEEARARINQNVHLPPGYHLEWAGELDNLKNAIARLEIVVPISLVLILLLLYANFGSIRDSLLAFSAIPMAIVGGVLALALTGTAFSISAAIGFVALFGIAVMDGILVVTTFNNAIDEGAPRENALATTVKNSLRPVVMTCLVAAIGLLPAALSHGIGSQVQKPLALVVVGGMTLAPVLILLVLPVLISRFSTRLPLSQRKKKHDPMVDDQGDTRTSDTISDSGVPA</sequence>
<dbReference type="PANTHER" id="PTHR32063">
    <property type="match status" value="1"/>
</dbReference>
<dbReference type="SUPFAM" id="SSF82714">
    <property type="entry name" value="Multidrug efflux transporter AcrB TolC docking domain, DN and DC subdomains"/>
    <property type="match status" value="2"/>
</dbReference>
<feature type="region of interest" description="Disordered" evidence="8">
    <location>
        <begin position="1040"/>
        <end position="1068"/>
    </location>
</feature>
<evidence type="ECO:0000256" key="1">
    <source>
        <dbReference type="ARBA" id="ARBA00004651"/>
    </source>
</evidence>
<evidence type="ECO:0000313" key="10">
    <source>
        <dbReference type="EMBL" id="GAN13282.1"/>
    </source>
</evidence>
<dbReference type="GO" id="GO:0042910">
    <property type="term" value="F:xenobiotic transmembrane transporter activity"/>
    <property type="evidence" value="ECO:0007669"/>
    <property type="project" value="TreeGrafter"/>
</dbReference>
<dbReference type="Gene3D" id="3.30.70.1430">
    <property type="entry name" value="Multidrug efflux transporter AcrB pore domain"/>
    <property type="match status" value="2"/>
</dbReference>
<dbReference type="RefSeq" id="WP_007403921.1">
    <property type="nucleotide sequence ID" value="NZ_BBJS01000016.1"/>
</dbReference>
<feature type="transmembrane region" description="Helical" evidence="9">
    <location>
        <begin position="929"/>
        <end position="953"/>
    </location>
</feature>
<comment type="similarity">
    <text evidence="2">Belongs to the resistance-nodulation-cell division (RND) (TC 2.A.6) family.</text>
</comment>
<comment type="subcellular location">
    <subcellularLocation>
        <location evidence="1">Cell membrane</location>
        <topology evidence="1">Multi-pass membrane protein</topology>
    </subcellularLocation>
</comment>
<proteinExistence type="inferred from homology"/>
<dbReference type="Proteomes" id="UP000032025">
    <property type="component" value="Unassembled WGS sequence"/>
</dbReference>
<evidence type="ECO:0000256" key="9">
    <source>
        <dbReference type="SAM" id="Phobius"/>
    </source>
</evidence>
<dbReference type="PANTHER" id="PTHR32063:SF12">
    <property type="entry name" value="CATION EFFLUX SYSTEM PROTEIN"/>
    <property type="match status" value="1"/>
</dbReference>
<evidence type="ECO:0000256" key="3">
    <source>
        <dbReference type="ARBA" id="ARBA00022448"/>
    </source>
</evidence>
<feature type="transmembrane region" description="Helical" evidence="9">
    <location>
        <begin position="361"/>
        <end position="381"/>
    </location>
</feature>
<dbReference type="Pfam" id="PF00873">
    <property type="entry name" value="ACR_tran"/>
    <property type="match status" value="1"/>
</dbReference>
<dbReference type="GO" id="GO:0005886">
    <property type="term" value="C:plasma membrane"/>
    <property type="evidence" value="ECO:0007669"/>
    <property type="project" value="UniProtKB-SubCell"/>
</dbReference>
<dbReference type="InterPro" id="IPR001036">
    <property type="entry name" value="Acrflvin-R"/>
</dbReference>
<feature type="transmembrane region" description="Helical" evidence="9">
    <location>
        <begin position="879"/>
        <end position="896"/>
    </location>
</feature>
<dbReference type="NCBIfam" id="TIGR00914">
    <property type="entry name" value="2A0601"/>
    <property type="match status" value="1"/>
</dbReference>
<dbReference type="SUPFAM" id="SSF82866">
    <property type="entry name" value="Multidrug efflux transporter AcrB transmembrane domain"/>
    <property type="match status" value="2"/>
</dbReference>
<accession>A0A0C9NAM3</accession>
<keyword evidence="5 9" id="KW-0812">Transmembrane</keyword>
<feature type="transmembrane region" description="Helical" evidence="9">
    <location>
        <begin position="1006"/>
        <end position="1029"/>
    </location>
</feature>
<evidence type="ECO:0000256" key="5">
    <source>
        <dbReference type="ARBA" id="ARBA00022692"/>
    </source>
</evidence>
<dbReference type="SUPFAM" id="SSF82693">
    <property type="entry name" value="Multidrug efflux transporter AcrB pore domain, PN1, PN2, PC1 and PC2 subdomains"/>
    <property type="match status" value="3"/>
</dbReference>
<evidence type="ECO:0000256" key="8">
    <source>
        <dbReference type="SAM" id="MobiDB-lite"/>
    </source>
</evidence>
<dbReference type="AlphaFoldDB" id="A0A0C9NAM3"/>
<evidence type="ECO:0000256" key="4">
    <source>
        <dbReference type="ARBA" id="ARBA00022475"/>
    </source>
</evidence>
<keyword evidence="4" id="KW-1003">Cell membrane</keyword>
<keyword evidence="7 9" id="KW-0472">Membrane</keyword>
<organism evidence="10 11">
    <name type="scientific">Sphingomonas paucimobilis NBRC 13935</name>
    <dbReference type="NCBI Taxonomy" id="1219050"/>
    <lineage>
        <taxon>Bacteria</taxon>
        <taxon>Pseudomonadati</taxon>
        <taxon>Pseudomonadota</taxon>
        <taxon>Alphaproteobacteria</taxon>
        <taxon>Sphingomonadales</taxon>
        <taxon>Sphingomonadaceae</taxon>
        <taxon>Sphingomonas</taxon>
    </lineage>
</organism>
<feature type="transmembrane region" description="Helical" evidence="9">
    <location>
        <begin position="447"/>
        <end position="467"/>
    </location>
</feature>
<keyword evidence="6 9" id="KW-1133">Transmembrane helix</keyword>
<dbReference type="Gene3D" id="3.30.70.1320">
    <property type="entry name" value="Multidrug efflux transporter AcrB pore domain like"/>
    <property type="match status" value="1"/>
</dbReference>
<feature type="transmembrane region" description="Helical" evidence="9">
    <location>
        <begin position="12"/>
        <end position="33"/>
    </location>
</feature>
<feature type="transmembrane region" description="Helical" evidence="9">
    <location>
        <begin position="903"/>
        <end position="923"/>
    </location>
</feature>
<evidence type="ECO:0000256" key="2">
    <source>
        <dbReference type="ARBA" id="ARBA00010942"/>
    </source>
</evidence>
<evidence type="ECO:0000256" key="7">
    <source>
        <dbReference type="ARBA" id="ARBA00023136"/>
    </source>
</evidence>
<dbReference type="InterPro" id="IPR004763">
    <property type="entry name" value="CusA-like"/>
</dbReference>
<evidence type="ECO:0000256" key="6">
    <source>
        <dbReference type="ARBA" id="ARBA00022989"/>
    </source>
</evidence>
<dbReference type="EMBL" id="BBJS01000016">
    <property type="protein sequence ID" value="GAN13282.1"/>
    <property type="molecule type" value="Genomic_DNA"/>
</dbReference>
<feature type="transmembrane region" description="Helical" evidence="9">
    <location>
        <begin position="533"/>
        <end position="553"/>
    </location>
</feature>
<comment type="caution">
    <text evidence="10">The sequence shown here is derived from an EMBL/GenBank/DDBJ whole genome shotgun (WGS) entry which is preliminary data.</text>
</comment>
<feature type="transmembrane region" description="Helical" evidence="9">
    <location>
        <begin position="974"/>
        <end position="994"/>
    </location>
</feature>
<dbReference type="PRINTS" id="PR00702">
    <property type="entry name" value="ACRIFLAVINRP"/>
</dbReference>
<keyword evidence="3" id="KW-0813">Transport</keyword>
<dbReference type="GO" id="GO:0008324">
    <property type="term" value="F:monoatomic cation transmembrane transporter activity"/>
    <property type="evidence" value="ECO:0007669"/>
    <property type="project" value="InterPro"/>
</dbReference>
<evidence type="ECO:0000313" key="11">
    <source>
        <dbReference type="Proteomes" id="UP000032025"/>
    </source>
</evidence>
<reference evidence="10 11" key="1">
    <citation type="submission" date="2014-08" db="EMBL/GenBank/DDBJ databases">
        <title>Whole genome shotgun sequence of Sphingomonas paucimobilis NBRC 13935.</title>
        <authorList>
            <person name="Hosoyama A."/>
            <person name="Hashimoto M."/>
            <person name="Hosoyama Y."/>
            <person name="Noguchi M."/>
            <person name="Uohara A."/>
            <person name="Ohji S."/>
            <person name="Katano-Makiyama Y."/>
            <person name="Ichikawa N."/>
            <person name="Kimura A."/>
            <person name="Yamazoe A."/>
            <person name="Fujita N."/>
        </authorList>
    </citation>
    <scope>NUCLEOTIDE SEQUENCE [LARGE SCALE GENOMIC DNA]</scope>
    <source>
        <strain evidence="10 11">NBRC 13935</strain>
    </source>
</reference>
<dbReference type="GeneID" id="78526940"/>
<feature type="transmembrane region" description="Helical" evidence="9">
    <location>
        <begin position="335"/>
        <end position="354"/>
    </location>
</feature>